<evidence type="ECO:0000313" key="10">
    <source>
        <dbReference type="EMBL" id="ALP53742.1"/>
    </source>
</evidence>
<reference evidence="10" key="1">
    <citation type="submission" date="2015-10" db="EMBL/GenBank/DDBJ databases">
        <title>Description of Candidatus Tenderia electrophaga gen. nov, sp. nov., an Uncultivated Electroautotroph from a Biocathode Enrichment.</title>
        <authorList>
            <person name="Eddie B.J."/>
            <person name="Malanoski A.P."/>
            <person name="Wang Z."/>
            <person name="Hall R.J."/>
            <person name="Oh S.D."/>
            <person name="Heiner C."/>
            <person name="Lin B."/>
            <person name="Strycharz-Glaven S.M."/>
        </authorList>
    </citation>
    <scope>NUCLEOTIDE SEQUENCE [LARGE SCALE GENOMIC DNA]</scope>
    <source>
        <strain evidence="10">NRL1</strain>
    </source>
</reference>
<feature type="domain" description="ABC transmembrane type-2" evidence="9">
    <location>
        <begin position="129"/>
        <end position="363"/>
    </location>
</feature>
<evidence type="ECO:0000256" key="4">
    <source>
        <dbReference type="ARBA" id="ARBA00022475"/>
    </source>
</evidence>
<gene>
    <name evidence="10" type="ORF">Tel_11670</name>
</gene>
<dbReference type="InterPro" id="IPR013525">
    <property type="entry name" value="ABC2_TM"/>
</dbReference>
<feature type="transmembrane region" description="Helical" evidence="8">
    <location>
        <begin position="219"/>
        <end position="241"/>
    </location>
</feature>
<evidence type="ECO:0000256" key="6">
    <source>
        <dbReference type="ARBA" id="ARBA00022989"/>
    </source>
</evidence>
<dbReference type="PANTHER" id="PTHR30294">
    <property type="entry name" value="MEMBRANE COMPONENT OF ABC TRANSPORTER YHHJ-RELATED"/>
    <property type="match status" value="1"/>
</dbReference>
<dbReference type="Pfam" id="PF12698">
    <property type="entry name" value="ABC2_membrane_3"/>
    <property type="match status" value="1"/>
</dbReference>
<dbReference type="InterPro" id="IPR047817">
    <property type="entry name" value="ABC2_TM_bact-type"/>
</dbReference>
<keyword evidence="11" id="KW-1185">Reference proteome</keyword>
<organism evidence="10 11">
    <name type="scientific">Candidatus Tenderia electrophaga</name>
    <dbReference type="NCBI Taxonomy" id="1748243"/>
    <lineage>
        <taxon>Bacteria</taxon>
        <taxon>Pseudomonadati</taxon>
        <taxon>Pseudomonadota</taxon>
        <taxon>Gammaproteobacteria</taxon>
        <taxon>Candidatus Tenderiales</taxon>
        <taxon>Candidatus Tenderiaceae</taxon>
        <taxon>Candidatus Tenderia</taxon>
    </lineage>
</organism>
<comment type="similarity">
    <text evidence="2">Belongs to the ABC-2 integral membrane protein family.</text>
</comment>
<dbReference type="PROSITE" id="PS51012">
    <property type="entry name" value="ABC_TM2"/>
    <property type="match status" value="1"/>
</dbReference>
<feature type="transmembrane region" description="Helical" evidence="8">
    <location>
        <begin position="247"/>
        <end position="270"/>
    </location>
</feature>
<dbReference type="Proteomes" id="UP000055136">
    <property type="component" value="Chromosome"/>
</dbReference>
<keyword evidence="6 8" id="KW-1133">Transmembrane helix</keyword>
<evidence type="ECO:0000256" key="8">
    <source>
        <dbReference type="SAM" id="Phobius"/>
    </source>
</evidence>
<dbReference type="InterPro" id="IPR051449">
    <property type="entry name" value="ABC-2_transporter_component"/>
</dbReference>
<feature type="transmembrane region" description="Helical" evidence="8">
    <location>
        <begin position="282"/>
        <end position="303"/>
    </location>
</feature>
<proteinExistence type="inferred from homology"/>
<evidence type="ECO:0000256" key="5">
    <source>
        <dbReference type="ARBA" id="ARBA00022692"/>
    </source>
</evidence>
<dbReference type="Gene3D" id="3.40.1710.10">
    <property type="entry name" value="abc type-2 transporter like domain"/>
    <property type="match status" value="1"/>
</dbReference>
<name>A0A0S2TF33_9GAMM</name>
<comment type="subcellular location">
    <subcellularLocation>
        <location evidence="1">Cell membrane</location>
        <topology evidence="1">Multi-pass membrane protein</topology>
    </subcellularLocation>
</comment>
<evidence type="ECO:0000256" key="7">
    <source>
        <dbReference type="ARBA" id="ARBA00023136"/>
    </source>
</evidence>
<accession>A0A0S2TF33</accession>
<evidence type="ECO:0000256" key="2">
    <source>
        <dbReference type="ARBA" id="ARBA00007783"/>
    </source>
</evidence>
<keyword evidence="5 8" id="KW-0812">Transmembrane</keyword>
<evidence type="ECO:0000256" key="3">
    <source>
        <dbReference type="ARBA" id="ARBA00022448"/>
    </source>
</evidence>
<dbReference type="AlphaFoldDB" id="A0A0S2TF33"/>
<feature type="transmembrane region" description="Helical" evidence="8">
    <location>
        <begin position="337"/>
        <end position="358"/>
    </location>
</feature>
<dbReference type="KEGG" id="tee:Tel_11670"/>
<keyword evidence="7 8" id="KW-0472">Membrane</keyword>
<keyword evidence="4" id="KW-1003">Cell membrane</keyword>
<dbReference type="PANTHER" id="PTHR30294:SF29">
    <property type="entry name" value="MULTIDRUG ABC TRANSPORTER PERMEASE YBHS-RELATED"/>
    <property type="match status" value="1"/>
</dbReference>
<evidence type="ECO:0000256" key="1">
    <source>
        <dbReference type="ARBA" id="ARBA00004651"/>
    </source>
</evidence>
<sequence length="365" mass="39738">MNRHRIAAVVGKETREILRDPITVGVSLLMPLVMLFLFGYAISLDLRQAALAVLDEDNSPASRALVERFVQNEYFRRARPLLSTHEVEAALQRGEADVALVIAPRFGAQLVRGEHPAVQVLVDGTYSSTALLAAGYSEAIIAGFQQPADAAVVRVETRVWYNPSLKSANYIVPGLYAVILMAFPPLLTALGIVREKETGTIQGIFASPLTSAEFIVGKLVPYGCIAFLQMVMVIGVGYLWFGVPFQGSLAFLLAAGLIYVFCTVGIGLLVSTVTRSQLTAMLLALIVTLMPSFLFSGLLFPIFTMPRLLQLYTAVFPGRYFVDISRGVALKGAGLEALWFEVAVLAVYTLAVFFLAAWRLKKKVA</sequence>
<dbReference type="GO" id="GO:0140359">
    <property type="term" value="F:ABC-type transporter activity"/>
    <property type="evidence" value="ECO:0007669"/>
    <property type="project" value="InterPro"/>
</dbReference>
<dbReference type="GO" id="GO:0005886">
    <property type="term" value="C:plasma membrane"/>
    <property type="evidence" value="ECO:0007669"/>
    <property type="project" value="UniProtKB-SubCell"/>
</dbReference>
<evidence type="ECO:0000313" key="11">
    <source>
        <dbReference type="Proteomes" id="UP000055136"/>
    </source>
</evidence>
<evidence type="ECO:0000259" key="9">
    <source>
        <dbReference type="PROSITE" id="PS51012"/>
    </source>
</evidence>
<protein>
    <submittedName>
        <fullName evidence="10">ABC transporter permease</fullName>
    </submittedName>
</protein>
<keyword evidence="3" id="KW-0813">Transport</keyword>
<feature type="transmembrane region" description="Helical" evidence="8">
    <location>
        <begin position="21"/>
        <end position="42"/>
    </location>
</feature>
<feature type="transmembrane region" description="Helical" evidence="8">
    <location>
        <begin position="170"/>
        <end position="193"/>
    </location>
</feature>
<dbReference type="EMBL" id="CP013099">
    <property type="protein sequence ID" value="ALP53742.1"/>
    <property type="molecule type" value="Genomic_DNA"/>
</dbReference>
<dbReference type="STRING" id="1748243.Tel_11670"/>